<dbReference type="InterPro" id="IPR001763">
    <property type="entry name" value="Rhodanese-like_dom"/>
</dbReference>
<dbReference type="Gene3D" id="3.40.250.10">
    <property type="entry name" value="Rhodanese-like domain"/>
    <property type="match status" value="1"/>
</dbReference>
<feature type="signal peptide" evidence="1">
    <location>
        <begin position="1"/>
        <end position="20"/>
    </location>
</feature>
<dbReference type="RefSeq" id="WP_271204615.1">
    <property type="nucleotide sequence ID" value="NZ_BSFK01000010.1"/>
</dbReference>
<dbReference type="InterPro" id="IPR022376">
    <property type="entry name" value="PQQ_CXXCW"/>
</dbReference>
<dbReference type="PROSITE" id="PS50206">
    <property type="entry name" value="RHODANESE_3"/>
    <property type="match status" value="1"/>
</dbReference>
<reference evidence="3" key="1">
    <citation type="journal article" date="2014" name="Int. J. Syst. Evol. Microbiol.">
        <title>Complete genome sequence of Corynebacterium casei LMG S-19264T (=DSM 44701T), isolated from a smear-ripened cheese.</title>
        <authorList>
            <consortium name="US DOE Joint Genome Institute (JGI-PGF)"/>
            <person name="Walter F."/>
            <person name="Albersmeier A."/>
            <person name="Kalinowski J."/>
            <person name="Ruckert C."/>
        </authorList>
    </citation>
    <scope>NUCLEOTIDE SEQUENCE</scope>
    <source>
        <strain evidence="3">VKM B-2555</strain>
    </source>
</reference>
<accession>A0A9W6JJL4</accession>
<keyword evidence="1" id="KW-0732">Signal</keyword>
<proteinExistence type="predicted"/>
<dbReference type="AlphaFoldDB" id="A0A9W6JJL4"/>
<dbReference type="EMBL" id="BSFK01000010">
    <property type="protein sequence ID" value="GLK76748.1"/>
    <property type="molecule type" value="Genomic_DNA"/>
</dbReference>
<evidence type="ECO:0000313" key="3">
    <source>
        <dbReference type="EMBL" id="GLK76748.1"/>
    </source>
</evidence>
<gene>
    <name evidence="3" type="ORF">GCM10008171_20020</name>
</gene>
<dbReference type="NCBIfam" id="TIGR03865">
    <property type="entry name" value="PQQ_CXXCW"/>
    <property type="match status" value="1"/>
</dbReference>
<evidence type="ECO:0000259" key="2">
    <source>
        <dbReference type="PROSITE" id="PS50206"/>
    </source>
</evidence>
<sequence>MLSRAAVAAAGVGLAALAWAAPAAVAGDLFDPATGYRIDRYRAPVDRPAEGGAAVDLAELDRLITERGAALIDVMPARAGYDPETGVWRLVDRRDNIPGSVWLPEVGRGALDPRLAAYFERALARLAAGRPDRPLVFYCMADCWMSWNAVRRASRLGHRAVYWFADGSDGWFDAGRELVRAEPWPVPAPAPETPAP</sequence>
<feature type="domain" description="Rhodanese" evidence="2">
    <location>
        <begin position="97"/>
        <end position="180"/>
    </location>
</feature>
<dbReference type="InterPro" id="IPR036873">
    <property type="entry name" value="Rhodanese-like_dom_sf"/>
</dbReference>
<dbReference type="Proteomes" id="UP001143364">
    <property type="component" value="Unassembled WGS sequence"/>
</dbReference>
<evidence type="ECO:0000313" key="4">
    <source>
        <dbReference type="Proteomes" id="UP001143364"/>
    </source>
</evidence>
<name>A0A9W6JJL4_9HYPH</name>
<dbReference type="CDD" id="cd00158">
    <property type="entry name" value="RHOD"/>
    <property type="match status" value="1"/>
</dbReference>
<reference evidence="3" key="2">
    <citation type="submission" date="2023-01" db="EMBL/GenBank/DDBJ databases">
        <authorList>
            <person name="Sun Q."/>
            <person name="Evtushenko L."/>
        </authorList>
    </citation>
    <scope>NUCLEOTIDE SEQUENCE</scope>
    <source>
        <strain evidence="3">VKM B-2555</strain>
    </source>
</reference>
<feature type="chain" id="PRO_5040770426" description="Rhodanese domain-containing protein" evidence="1">
    <location>
        <begin position="21"/>
        <end position="196"/>
    </location>
</feature>
<protein>
    <recommendedName>
        <fullName evidence="2">Rhodanese domain-containing protein</fullName>
    </recommendedName>
</protein>
<keyword evidence="4" id="KW-1185">Reference proteome</keyword>
<evidence type="ECO:0000256" key="1">
    <source>
        <dbReference type="SAM" id="SignalP"/>
    </source>
</evidence>
<dbReference type="Pfam" id="PF00581">
    <property type="entry name" value="Rhodanese"/>
    <property type="match status" value="1"/>
</dbReference>
<comment type="caution">
    <text evidence="3">The sequence shown here is derived from an EMBL/GenBank/DDBJ whole genome shotgun (WGS) entry which is preliminary data.</text>
</comment>
<dbReference type="SUPFAM" id="SSF52821">
    <property type="entry name" value="Rhodanese/Cell cycle control phosphatase"/>
    <property type="match status" value="1"/>
</dbReference>
<organism evidence="3 4">
    <name type="scientific">Methylopila jiangsuensis</name>
    <dbReference type="NCBI Taxonomy" id="586230"/>
    <lineage>
        <taxon>Bacteria</taxon>
        <taxon>Pseudomonadati</taxon>
        <taxon>Pseudomonadota</taxon>
        <taxon>Alphaproteobacteria</taxon>
        <taxon>Hyphomicrobiales</taxon>
        <taxon>Methylopilaceae</taxon>
        <taxon>Methylopila</taxon>
    </lineage>
</organism>